<dbReference type="STRING" id="637679.GCA_001550055_03715"/>
<dbReference type="EMBL" id="FNAK01000005">
    <property type="protein sequence ID" value="SDE27357.1"/>
    <property type="molecule type" value="Genomic_DNA"/>
</dbReference>
<organism evidence="1 2">
    <name type="scientific">Kordiimonas lacus</name>
    <dbReference type="NCBI Taxonomy" id="637679"/>
    <lineage>
        <taxon>Bacteria</taxon>
        <taxon>Pseudomonadati</taxon>
        <taxon>Pseudomonadota</taxon>
        <taxon>Alphaproteobacteria</taxon>
        <taxon>Kordiimonadales</taxon>
        <taxon>Kordiimonadaceae</taxon>
        <taxon>Kordiimonas</taxon>
    </lineage>
</organism>
<reference evidence="1 2" key="1">
    <citation type="submission" date="2016-10" db="EMBL/GenBank/DDBJ databases">
        <authorList>
            <person name="de Groot N.N."/>
        </authorList>
    </citation>
    <scope>NUCLEOTIDE SEQUENCE [LARGE SCALE GENOMIC DNA]</scope>
    <source>
        <strain evidence="1 2">CGMCC 1.9109</strain>
    </source>
</reference>
<dbReference type="Proteomes" id="UP000183685">
    <property type="component" value="Unassembled WGS sequence"/>
</dbReference>
<sequence length="161" mass="18376">MAKSQVHKRLRSYRKQLEKLSMSGAQTCELVELQRQINDTEFELMEAMFCSRTRGDLTSVSKCNARAKKLKKWYQKFKEFTPLSEKAGKAKAQILEAISSELSDVQHQIEAISNRDKIIARQKSKQLAAKQEETEKIHRLSGFYKPPNFVSGGSPGLGKKR</sequence>
<evidence type="ECO:0000313" key="2">
    <source>
        <dbReference type="Proteomes" id="UP000183685"/>
    </source>
</evidence>
<name>A0A1G7BK88_9PROT</name>
<gene>
    <name evidence="1" type="ORF">SAMN04488071_2550</name>
</gene>
<accession>A0A1G7BK88</accession>
<protein>
    <submittedName>
        <fullName evidence="1">Uncharacterized protein</fullName>
    </submittedName>
</protein>
<dbReference type="AlphaFoldDB" id="A0A1G7BK88"/>
<proteinExistence type="predicted"/>
<keyword evidence="2" id="KW-1185">Reference proteome</keyword>
<dbReference type="RefSeq" id="WP_068307772.1">
    <property type="nucleotide sequence ID" value="NZ_FNAK01000005.1"/>
</dbReference>
<evidence type="ECO:0000313" key="1">
    <source>
        <dbReference type="EMBL" id="SDE27357.1"/>
    </source>
</evidence>